<comment type="caution">
    <text evidence="3">The sequence shown here is derived from an EMBL/GenBank/DDBJ whole genome shotgun (WGS) entry which is preliminary data.</text>
</comment>
<feature type="transmembrane region" description="Helical" evidence="1">
    <location>
        <begin position="7"/>
        <end position="27"/>
    </location>
</feature>
<evidence type="ECO:0000256" key="1">
    <source>
        <dbReference type="SAM" id="Phobius"/>
    </source>
</evidence>
<proteinExistence type="predicted"/>
<dbReference type="Pfam" id="PF01569">
    <property type="entry name" value="PAP2"/>
    <property type="match status" value="1"/>
</dbReference>
<feature type="transmembrane region" description="Helical" evidence="1">
    <location>
        <begin position="158"/>
        <end position="180"/>
    </location>
</feature>
<accession>A0A6H9YCU7</accession>
<reference evidence="3 4" key="1">
    <citation type="submission" date="2019-09" db="EMBL/GenBank/DDBJ databases">
        <title>Actinomadura physcomitrii sp. nov., a novel actinomycete isolated from moss [Physcomitrium sphaericum (Ludw) Fuernr].</title>
        <authorList>
            <person name="Zhuang X."/>
            <person name="Liu C."/>
        </authorList>
    </citation>
    <scope>NUCLEOTIDE SEQUENCE [LARGE SCALE GENOMIC DNA]</scope>
    <source>
        <strain evidence="3 4">HMC1</strain>
    </source>
</reference>
<keyword evidence="1" id="KW-1133">Transmembrane helix</keyword>
<dbReference type="SUPFAM" id="SSF48317">
    <property type="entry name" value="Acid phosphatase/Vanadium-dependent haloperoxidase"/>
    <property type="match status" value="1"/>
</dbReference>
<evidence type="ECO:0000313" key="4">
    <source>
        <dbReference type="Proteomes" id="UP000468735"/>
    </source>
</evidence>
<protein>
    <submittedName>
        <fullName evidence="3">Phosphatase PAP2 family protein</fullName>
    </submittedName>
</protein>
<name>A0A6H9YCU7_9ACTN</name>
<feature type="transmembrane region" description="Helical" evidence="1">
    <location>
        <begin position="249"/>
        <end position="267"/>
    </location>
</feature>
<dbReference type="RefSeq" id="WP_151566401.1">
    <property type="nucleotide sequence ID" value="NZ_WBMT01000020.1"/>
</dbReference>
<feature type="transmembrane region" description="Helical" evidence="1">
    <location>
        <begin position="101"/>
        <end position="120"/>
    </location>
</feature>
<dbReference type="AlphaFoldDB" id="A0A6H9YCU7"/>
<evidence type="ECO:0000259" key="2">
    <source>
        <dbReference type="SMART" id="SM00014"/>
    </source>
</evidence>
<dbReference type="Proteomes" id="UP000468735">
    <property type="component" value="Unassembled WGS sequence"/>
</dbReference>
<dbReference type="PANTHER" id="PTHR14969:SF13">
    <property type="entry name" value="AT30094P"/>
    <property type="match status" value="1"/>
</dbReference>
<dbReference type="OrthoDB" id="9801622at2"/>
<sequence>MLTGFMQLISFIGSAALFVPLLVVVFWCVDTRLGARLAVLMSVSGLLNNVLKLTFNEPRPFWTDPSVTAHEVRDSFGMPSGHAQSAGALYGYLALRSVRRAVWAIATVMVLMIGVSRVYLGVHSVGQVLAGWAIGLTLAVLALWGAPRLVPLWARQPLMFQFALSLAVSGLCLAASWTAVRSLDGWRWPEPWARAIVDAGGSPEPVSQYAGASAAGALFGVLAGLSCLNARGWFETGGETWRRLARIPVGVLGVVVIYGLGLPFGTADPVPGFVIQALLSLWVAAGAPEAFVRLGLATRSTPRPLTRPGEELTETPL</sequence>
<keyword evidence="1" id="KW-0812">Transmembrane</keyword>
<dbReference type="InterPro" id="IPR036938">
    <property type="entry name" value="PAP2/HPO_sf"/>
</dbReference>
<feature type="transmembrane region" description="Helical" evidence="1">
    <location>
        <begin position="209"/>
        <end position="228"/>
    </location>
</feature>
<keyword evidence="1" id="KW-0472">Membrane</keyword>
<dbReference type="PANTHER" id="PTHR14969">
    <property type="entry name" value="SPHINGOSINE-1-PHOSPHATE PHOSPHOHYDROLASE"/>
    <property type="match status" value="1"/>
</dbReference>
<gene>
    <name evidence="3" type="ORF">F8566_36315</name>
</gene>
<evidence type="ECO:0000313" key="3">
    <source>
        <dbReference type="EMBL" id="KAB2343020.1"/>
    </source>
</evidence>
<feature type="domain" description="Phosphatidic acid phosphatase type 2/haloperoxidase" evidence="2">
    <location>
        <begin position="35"/>
        <end position="143"/>
    </location>
</feature>
<dbReference type="InterPro" id="IPR000326">
    <property type="entry name" value="PAP2/HPO"/>
</dbReference>
<keyword evidence="4" id="KW-1185">Reference proteome</keyword>
<feature type="transmembrane region" description="Helical" evidence="1">
    <location>
        <begin position="273"/>
        <end position="296"/>
    </location>
</feature>
<dbReference type="Gene3D" id="1.20.144.10">
    <property type="entry name" value="Phosphatidic acid phosphatase type 2/haloperoxidase"/>
    <property type="match status" value="1"/>
</dbReference>
<dbReference type="SMART" id="SM00014">
    <property type="entry name" value="acidPPc"/>
    <property type="match status" value="1"/>
</dbReference>
<feature type="transmembrane region" description="Helical" evidence="1">
    <location>
        <begin position="126"/>
        <end position="146"/>
    </location>
</feature>
<dbReference type="EMBL" id="WBMT01000020">
    <property type="protein sequence ID" value="KAB2343020.1"/>
    <property type="molecule type" value="Genomic_DNA"/>
</dbReference>
<organism evidence="3 4">
    <name type="scientific">Actinomadura rudentiformis</name>
    <dbReference type="NCBI Taxonomy" id="359158"/>
    <lineage>
        <taxon>Bacteria</taxon>
        <taxon>Bacillati</taxon>
        <taxon>Actinomycetota</taxon>
        <taxon>Actinomycetes</taxon>
        <taxon>Streptosporangiales</taxon>
        <taxon>Thermomonosporaceae</taxon>
        <taxon>Actinomadura</taxon>
    </lineage>
</organism>